<feature type="repeat" description="ANK" evidence="3">
    <location>
        <begin position="119"/>
        <end position="151"/>
    </location>
</feature>
<evidence type="ECO:0000256" key="3">
    <source>
        <dbReference type="PROSITE-ProRule" id="PRU00023"/>
    </source>
</evidence>
<keyword evidence="1" id="KW-0677">Repeat</keyword>
<feature type="region of interest" description="Disordered" evidence="4">
    <location>
        <begin position="703"/>
        <end position="737"/>
    </location>
</feature>
<dbReference type="Proteomes" id="UP000076727">
    <property type="component" value="Unassembled WGS sequence"/>
</dbReference>
<sequence>MPLLDAAARGDVEAVRTAIQSGADVNASDPEGWTSVACAIAGRSWENIDVLDASFKLEERVEILQMLLDQGDISLFTLNTPVRGVSPLCLAAWLDILQMVRLLLEGSHGMIPVNGMDDFGATPLMYAARDHRIEIVEYLLANGARPDYRDVNHRSSIQHALRHPHILWHCEHALRRYRIQEDMFINTRHLTILPPPFIDRLIATPVMPKIFCLPMHSLRNYAQRAEFLVQAVIVGDVGRLHSMLFSHAQCLTLGSDQTPPQYLVNLPDATGWCPIHYCVSTEHPSVEVLDILYRAGADVSLYTTAGHETPLHCLAYKARQPKTPDQAASLRSFILHLVRDLHAPLSARDHNMDTCLHVAAEHGRSTDVVTALLAADTSGTLRELRNSRGLTALDVARPEMRAAFGVDNENTRPVSSASMRTLRPSTSESVKSMPPLIRTAERMLRHNSPLPANVPLPDADWVALSNSVLDCLQTVPVDMTGAASFDMTARAGMLQEIAVMRDTLLASLRLRVRETIEELHDARRAFQQAYGLYRDVRKASDRLLGEGALNVRLSQDSDHARRRTTDSDDSGVTAVSEASYVLVNRKARSMSDLRASQQANAHKIPVPTIPRLPQTSPRRSTTVKYHPDASTRTGTPDTLGRSGRSGSCTIPIGNPREPPRKRSTTLGDSNLGRFPTSSSKVSLTNGTARVKAWLINKIRPGTPRAEAIPEGRLSGSSQVDRDDGSSSESDDTDSESDKIRCVLACQKGLAAARRDLHRIEGRLEAAEQFLVNANRAISKVELRINRAISARKVSLEADRLQPAPEGATFAFQSSLDFPSSNPAAGDGDGIPLSRPSSSRPTSRPRSRSDISVMSAMSASSTLVEGEDEDIRNLRRLLTRKVASLMDGADEEVDRAVVWLRIVKEVLIGLGKRT</sequence>
<feature type="compositionally biased region" description="Low complexity" evidence="4">
    <location>
        <begin position="833"/>
        <end position="843"/>
    </location>
</feature>
<organism evidence="5 6">
    <name type="scientific">Daedalea quercina L-15889</name>
    <dbReference type="NCBI Taxonomy" id="1314783"/>
    <lineage>
        <taxon>Eukaryota</taxon>
        <taxon>Fungi</taxon>
        <taxon>Dikarya</taxon>
        <taxon>Basidiomycota</taxon>
        <taxon>Agaricomycotina</taxon>
        <taxon>Agaricomycetes</taxon>
        <taxon>Polyporales</taxon>
        <taxon>Fomitopsis</taxon>
    </lineage>
</organism>
<keyword evidence="2 3" id="KW-0040">ANK repeat</keyword>
<evidence type="ECO:0000256" key="2">
    <source>
        <dbReference type="ARBA" id="ARBA00023043"/>
    </source>
</evidence>
<dbReference type="STRING" id="1314783.A0A165T9Y4"/>
<dbReference type="PROSITE" id="PS50088">
    <property type="entry name" value="ANK_REPEAT"/>
    <property type="match status" value="3"/>
</dbReference>
<feature type="repeat" description="ANK" evidence="3">
    <location>
        <begin position="270"/>
        <end position="304"/>
    </location>
</feature>
<dbReference type="InterPro" id="IPR036770">
    <property type="entry name" value="Ankyrin_rpt-contain_sf"/>
</dbReference>
<feature type="repeat" description="ANK" evidence="3">
    <location>
        <begin position="1"/>
        <end position="30"/>
    </location>
</feature>
<accession>A0A165T9Y4</accession>
<dbReference type="Pfam" id="PF12796">
    <property type="entry name" value="Ank_2"/>
    <property type="match status" value="1"/>
</dbReference>
<protein>
    <submittedName>
        <fullName evidence="5">Ankyrin</fullName>
    </submittedName>
</protein>
<feature type="region of interest" description="Disordered" evidence="4">
    <location>
        <begin position="607"/>
        <end position="682"/>
    </location>
</feature>
<feature type="compositionally biased region" description="Polar residues" evidence="4">
    <location>
        <begin position="411"/>
        <end position="430"/>
    </location>
</feature>
<dbReference type="Gene3D" id="1.25.40.20">
    <property type="entry name" value="Ankyrin repeat-containing domain"/>
    <property type="match status" value="2"/>
</dbReference>
<feature type="compositionally biased region" description="Polar residues" evidence="4">
    <location>
        <begin position="849"/>
        <end position="858"/>
    </location>
</feature>
<dbReference type="Pfam" id="PF13637">
    <property type="entry name" value="Ank_4"/>
    <property type="match status" value="1"/>
</dbReference>
<dbReference type="OrthoDB" id="539213at2759"/>
<dbReference type="SUPFAM" id="SSF48403">
    <property type="entry name" value="Ankyrin repeat"/>
    <property type="match status" value="1"/>
</dbReference>
<feature type="region of interest" description="Disordered" evidence="4">
    <location>
        <begin position="409"/>
        <end position="432"/>
    </location>
</feature>
<gene>
    <name evidence="5" type="ORF">DAEQUDRAFT_808660</name>
</gene>
<reference evidence="5 6" key="1">
    <citation type="journal article" date="2016" name="Mol. Biol. Evol.">
        <title>Comparative Genomics of Early-Diverging Mushroom-Forming Fungi Provides Insights into the Origins of Lignocellulose Decay Capabilities.</title>
        <authorList>
            <person name="Nagy L.G."/>
            <person name="Riley R."/>
            <person name="Tritt A."/>
            <person name="Adam C."/>
            <person name="Daum C."/>
            <person name="Floudas D."/>
            <person name="Sun H."/>
            <person name="Yadav J.S."/>
            <person name="Pangilinan J."/>
            <person name="Larsson K.H."/>
            <person name="Matsuura K."/>
            <person name="Barry K."/>
            <person name="Labutti K."/>
            <person name="Kuo R."/>
            <person name="Ohm R.A."/>
            <person name="Bhattacharya S.S."/>
            <person name="Shirouzu T."/>
            <person name="Yoshinaga Y."/>
            <person name="Martin F.M."/>
            <person name="Grigoriev I.V."/>
            <person name="Hibbett D.S."/>
        </authorList>
    </citation>
    <scope>NUCLEOTIDE SEQUENCE [LARGE SCALE GENOMIC DNA]</scope>
    <source>
        <strain evidence="5 6">L-15889</strain>
    </source>
</reference>
<evidence type="ECO:0000313" key="5">
    <source>
        <dbReference type="EMBL" id="KZT73129.1"/>
    </source>
</evidence>
<feature type="compositionally biased region" description="Polar residues" evidence="4">
    <location>
        <begin position="613"/>
        <end position="623"/>
    </location>
</feature>
<evidence type="ECO:0000256" key="4">
    <source>
        <dbReference type="SAM" id="MobiDB-lite"/>
    </source>
</evidence>
<evidence type="ECO:0000256" key="1">
    <source>
        <dbReference type="ARBA" id="ARBA00022737"/>
    </source>
</evidence>
<name>A0A165T9Y4_9APHY</name>
<keyword evidence="6" id="KW-1185">Reference proteome</keyword>
<dbReference type="AlphaFoldDB" id="A0A165T9Y4"/>
<dbReference type="EMBL" id="KV429038">
    <property type="protein sequence ID" value="KZT73129.1"/>
    <property type="molecule type" value="Genomic_DNA"/>
</dbReference>
<proteinExistence type="predicted"/>
<dbReference type="PROSITE" id="PS50297">
    <property type="entry name" value="ANK_REP_REGION"/>
    <property type="match status" value="2"/>
</dbReference>
<dbReference type="SMART" id="SM00248">
    <property type="entry name" value="ANK"/>
    <property type="match status" value="7"/>
</dbReference>
<feature type="region of interest" description="Disordered" evidence="4">
    <location>
        <begin position="818"/>
        <end position="858"/>
    </location>
</feature>
<dbReference type="PANTHER" id="PTHR24173:SF74">
    <property type="entry name" value="ANKYRIN REPEAT DOMAIN-CONTAINING PROTEIN 16"/>
    <property type="match status" value="1"/>
</dbReference>
<evidence type="ECO:0000313" key="6">
    <source>
        <dbReference type="Proteomes" id="UP000076727"/>
    </source>
</evidence>
<dbReference type="PANTHER" id="PTHR24173">
    <property type="entry name" value="ANKYRIN REPEAT CONTAINING"/>
    <property type="match status" value="1"/>
</dbReference>
<dbReference type="InterPro" id="IPR002110">
    <property type="entry name" value="Ankyrin_rpt"/>
</dbReference>